<evidence type="ECO:0000313" key="5">
    <source>
        <dbReference type="EMBL" id="MDT0342410.1"/>
    </source>
</evidence>
<proteinExistence type="predicted"/>
<evidence type="ECO:0000256" key="1">
    <source>
        <dbReference type="ARBA" id="ARBA00022448"/>
    </source>
</evidence>
<protein>
    <submittedName>
        <fullName evidence="5">ATP-binding cassette domain-containing protein</fullName>
    </submittedName>
</protein>
<gene>
    <name evidence="5" type="ORF">RM590_07185</name>
</gene>
<dbReference type="PANTHER" id="PTHR42939">
    <property type="entry name" value="ABC TRANSPORTER ATP-BINDING PROTEIN ALBC-RELATED"/>
    <property type="match status" value="1"/>
</dbReference>
<evidence type="ECO:0000256" key="3">
    <source>
        <dbReference type="ARBA" id="ARBA00022840"/>
    </source>
</evidence>
<dbReference type="InterPro" id="IPR003439">
    <property type="entry name" value="ABC_transporter-like_ATP-bd"/>
</dbReference>
<dbReference type="InterPro" id="IPR051782">
    <property type="entry name" value="ABC_Transporter_VariousFunc"/>
</dbReference>
<sequence length="246" mass="26602">MTLELRSCTYAYRPWAPPVLENLDYALPGGLTILLGPNGAGKSTLLKLAASVHFPRNGSVTLDGLPSRSRAYRRAVAWMPQNITAMTSLTAREQVAYTGWLKGMNRRDAWDKAADALARVDLSAQADTRTRRLSGGQLRRVGVASALVHGARVLLLDEPTAGMDPRQRRVFRDVLRSLTDDVPVLLSTHDVADLAEDSDNVTVIDDGRVLYSGTTDGFLAHAPDGTPSGRIAEAAYTALSEPTPNH</sequence>
<dbReference type="Pfam" id="PF00005">
    <property type="entry name" value="ABC_tran"/>
    <property type="match status" value="1"/>
</dbReference>
<dbReference type="RefSeq" id="WP_311703542.1">
    <property type="nucleotide sequence ID" value="NZ_JAVREL010000003.1"/>
</dbReference>
<dbReference type="Proteomes" id="UP001183246">
    <property type="component" value="Unassembled WGS sequence"/>
</dbReference>
<accession>A0ABU2MLC8</accession>
<dbReference type="InterPro" id="IPR017871">
    <property type="entry name" value="ABC_transporter-like_CS"/>
</dbReference>
<feature type="domain" description="ABC transporter" evidence="4">
    <location>
        <begin position="3"/>
        <end position="231"/>
    </location>
</feature>
<keyword evidence="6" id="KW-1185">Reference proteome</keyword>
<dbReference type="EMBL" id="JAVREL010000003">
    <property type="protein sequence ID" value="MDT0342410.1"/>
    <property type="molecule type" value="Genomic_DNA"/>
</dbReference>
<dbReference type="GO" id="GO:0005524">
    <property type="term" value="F:ATP binding"/>
    <property type="evidence" value="ECO:0007669"/>
    <property type="project" value="UniProtKB-KW"/>
</dbReference>
<name>A0ABU2MLC8_9ACTN</name>
<keyword evidence="1" id="KW-0813">Transport</keyword>
<keyword evidence="3 5" id="KW-0067">ATP-binding</keyword>
<evidence type="ECO:0000256" key="2">
    <source>
        <dbReference type="ARBA" id="ARBA00022741"/>
    </source>
</evidence>
<evidence type="ECO:0000259" key="4">
    <source>
        <dbReference type="PROSITE" id="PS50893"/>
    </source>
</evidence>
<comment type="caution">
    <text evidence="5">The sequence shown here is derived from an EMBL/GenBank/DDBJ whole genome shotgun (WGS) entry which is preliminary data.</text>
</comment>
<dbReference type="PROSITE" id="PS50893">
    <property type="entry name" value="ABC_TRANSPORTER_2"/>
    <property type="match status" value="1"/>
</dbReference>
<dbReference type="SUPFAM" id="SSF52540">
    <property type="entry name" value="P-loop containing nucleoside triphosphate hydrolases"/>
    <property type="match status" value="1"/>
</dbReference>
<reference evidence="6" key="1">
    <citation type="submission" date="2023-07" db="EMBL/GenBank/DDBJ databases">
        <title>30 novel species of actinomycetes from the DSMZ collection.</title>
        <authorList>
            <person name="Nouioui I."/>
        </authorList>
    </citation>
    <scope>NUCLEOTIDE SEQUENCE [LARGE SCALE GENOMIC DNA]</scope>
    <source>
        <strain evidence="6">DSM 44938</strain>
    </source>
</reference>
<dbReference type="SMART" id="SM00382">
    <property type="entry name" value="AAA"/>
    <property type="match status" value="1"/>
</dbReference>
<keyword evidence="2" id="KW-0547">Nucleotide-binding</keyword>
<dbReference type="Gene3D" id="3.40.50.300">
    <property type="entry name" value="P-loop containing nucleotide triphosphate hydrolases"/>
    <property type="match status" value="1"/>
</dbReference>
<dbReference type="InterPro" id="IPR027417">
    <property type="entry name" value="P-loop_NTPase"/>
</dbReference>
<organism evidence="5 6">
    <name type="scientific">Streptomyces litchfieldiae</name>
    <dbReference type="NCBI Taxonomy" id="3075543"/>
    <lineage>
        <taxon>Bacteria</taxon>
        <taxon>Bacillati</taxon>
        <taxon>Actinomycetota</taxon>
        <taxon>Actinomycetes</taxon>
        <taxon>Kitasatosporales</taxon>
        <taxon>Streptomycetaceae</taxon>
        <taxon>Streptomyces</taxon>
    </lineage>
</organism>
<evidence type="ECO:0000313" key="6">
    <source>
        <dbReference type="Proteomes" id="UP001183246"/>
    </source>
</evidence>
<dbReference type="PROSITE" id="PS00211">
    <property type="entry name" value="ABC_TRANSPORTER_1"/>
    <property type="match status" value="1"/>
</dbReference>
<dbReference type="InterPro" id="IPR003593">
    <property type="entry name" value="AAA+_ATPase"/>
</dbReference>
<dbReference type="PANTHER" id="PTHR42939:SF1">
    <property type="entry name" value="ABC TRANSPORTER ATP-BINDING PROTEIN ALBC-RELATED"/>
    <property type="match status" value="1"/>
</dbReference>